<proteinExistence type="predicted"/>
<keyword evidence="3" id="KW-1185">Reference proteome</keyword>
<evidence type="ECO:0000313" key="2">
    <source>
        <dbReference type="EMBL" id="SDW47845.1"/>
    </source>
</evidence>
<dbReference type="EMBL" id="BNAB01000001">
    <property type="protein sequence ID" value="GHD98412.1"/>
    <property type="molecule type" value="Genomic_DNA"/>
</dbReference>
<dbReference type="RefSeq" id="WP_035842497.1">
    <property type="nucleotide sequence ID" value="NZ_BNAB01000001.1"/>
</dbReference>
<protein>
    <submittedName>
        <fullName evidence="1">Uncharacterized protein</fullName>
    </submittedName>
</protein>
<dbReference type="EMBL" id="FNOB01000004">
    <property type="protein sequence ID" value="SDW47845.1"/>
    <property type="molecule type" value="Genomic_DNA"/>
</dbReference>
<dbReference type="Proteomes" id="UP000634647">
    <property type="component" value="Unassembled WGS sequence"/>
</dbReference>
<name>A0AAN4UMS3_9RHOB</name>
<evidence type="ECO:0000313" key="3">
    <source>
        <dbReference type="Proteomes" id="UP000199541"/>
    </source>
</evidence>
<sequence>MSRHPIDHRTPSGGVRVMQFARLAREQGGEGSHPTIRALTRRAPDRAARDVRVAEYARIGRGRHV</sequence>
<comment type="caution">
    <text evidence="1">The sequence shown here is derived from an EMBL/GenBank/DDBJ whole genome shotgun (WGS) entry which is preliminary data.</text>
</comment>
<evidence type="ECO:0000313" key="1">
    <source>
        <dbReference type="EMBL" id="GHD98412.1"/>
    </source>
</evidence>
<dbReference type="AlphaFoldDB" id="A0AAN4UMS3"/>
<reference evidence="1" key="3">
    <citation type="submission" date="2023-06" db="EMBL/GenBank/DDBJ databases">
        <authorList>
            <person name="Sun Q."/>
            <person name="Zhou Y."/>
        </authorList>
    </citation>
    <scope>NUCLEOTIDE SEQUENCE</scope>
    <source>
        <strain evidence="1">CGMCC 1.10859</strain>
    </source>
</reference>
<dbReference type="Proteomes" id="UP000199541">
    <property type="component" value="Unassembled WGS sequence"/>
</dbReference>
<evidence type="ECO:0000313" key="4">
    <source>
        <dbReference type="Proteomes" id="UP000634647"/>
    </source>
</evidence>
<accession>A0AAN4UMS3</accession>
<reference evidence="2 3" key="2">
    <citation type="submission" date="2016-10" db="EMBL/GenBank/DDBJ databases">
        <authorList>
            <person name="Varghese N."/>
            <person name="Submissions S."/>
        </authorList>
    </citation>
    <scope>NUCLEOTIDE SEQUENCE [LARGE SCALE GENOMIC DNA]</scope>
    <source>
        <strain evidence="2 3">DSM 24802</strain>
    </source>
</reference>
<organism evidence="1 4">
    <name type="scientific">Allgaiera indica</name>
    <dbReference type="NCBI Taxonomy" id="765699"/>
    <lineage>
        <taxon>Bacteria</taxon>
        <taxon>Pseudomonadati</taxon>
        <taxon>Pseudomonadota</taxon>
        <taxon>Alphaproteobacteria</taxon>
        <taxon>Rhodobacterales</taxon>
        <taxon>Paracoccaceae</taxon>
        <taxon>Allgaiera</taxon>
    </lineage>
</organism>
<gene>
    <name evidence="1" type="ORF">GCM10008024_01820</name>
    <name evidence="2" type="ORF">SAMN05444006_10432</name>
</gene>
<reference evidence="1" key="1">
    <citation type="journal article" date="2014" name="Int. J. Syst. Evol. Microbiol.">
        <title>Complete genome sequence of Corynebacterium casei LMG S-19264T (=DSM 44701T), isolated from a smear-ripened cheese.</title>
        <authorList>
            <consortium name="US DOE Joint Genome Institute (JGI-PGF)"/>
            <person name="Walter F."/>
            <person name="Albersmeier A."/>
            <person name="Kalinowski J."/>
            <person name="Ruckert C."/>
        </authorList>
    </citation>
    <scope>NUCLEOTIDE SEQUENCE</scope>
    <source>
        <strain evidence="1">CGMCC 1.10859</strain>
    </source>
</reference>